<dbReference type="OrthoDB" id="9789813at2"/>
<dbReference type="PANTHER" id="PTHR35145:SF1">
    <property type="entry name" value="CYTOPLASMIC PROTEIN"/>
    <property type="match status" value="1"/>
</dbReference>
<keyword evidence="1" id="KW-0238">DNA-binding</keyword>
<accession>A0A3A0VXR6</accession>
<organism evidence="1 2">
    <name type="scientific">Staphylococcus gallinarum</name>
    <dbReference type="NCBI Taxonomy" id="1293"/>
    <lineage>
        <taxon>Bacteria</taxon>
        <taxon>Bacillati</taxon>
        <taxon>Bacillota</taxon>
        <taxon>Bacilli</taxon>
        <taxon>Bacillales</taxon>
        <taxon>Staphylococcaceae</taxon>
        <taxon>Staphylococcus</taxon>
    </lineage>
</organism>
<dbReference type="Gene3D" id="3.90.1150.30">
    <property type="match status" value="1"/>
</dbReference>
<sequence>MVERSEIFNYIVGKYQIKPDYPWKKYENFAVCRHKSNNKWFVLIMDVSSEKIGLSTDKIIDVLNIKVEPAFIGSLRQKKGIYKAYHMDKSNWVSVNLSEIDTLDDIKDWIDDSFDLTF</sequence>
<gene>
    <name evidence="1" type="ORF">BUZ14_08750</name>
</gene>
<proteinExistence type="predicted"/>
<dbReference type="AlphaFoldDB" id="A0A3A0VXR6"/>
<name>A0A3A0VXR6_STAGA</name>
<evidence type="ECO:0000313" key="1">
    <source>
        <dbReference type="EMBL" id="RIP34128.1"/>
    </source>
</evidence>
<protein>
    <submittedName>
        <fullName evidence="1">MmcQ/YjbR family DNA-binding protein</fullName>
    </submittedName>
</protein>
<dbReference type="InterPro" id="IPR007351">
    <property type="entry name" value="YjbR"/>
</dbReference>
<dbReference type="EMBL" id="QYJN01000004">
    <property type="protein sequence ID" value="RIP34128.1"/>
    <property type="molecule type" value="Genomic_DNA"/>
</dbReference>
<dbReference type="InterPro" id="IPR058532">
    <property type="entry name" value="YjbR/MT2646/Rv2570-like"/>
</dbReference>
<dbReference type="RefSeq" id="WP_119485534.1">
    <property type="nucleotide sequence ID" value="NZ_QYJN01000004.1"/>
</dbReference>
<dbReference type="InterPro" id="IPR038056">
    <property type="entry name" value="YjbR-like_sf"/>
</dbReference>
<comment type="caution">
    <text evidence="1">The sequence shown here is derived from an EMBL/GenBank/DDBJ whole genome shotgun (WGS) entry which is preliminary data.</text>
</comment>
<dbReference type="GO" id="GO:0003677">
    <property type="term" value="F:DNA binding"/>
    <property type="evidence" value="ECO:0007669"/>
    <property type="project" value="UniProtKB-KW"/>
</dbReference>
<evidence type="ECO:0000313" key="2">
    <source>
        <dbReference type="Proteomes" id="UP000265541"/>
    </source>
</evidence>
<dbReference type="SUPFAM" id="SSF142906">
    <property type="entry name" value="YjbR-like"/>
    <property type="match status" value="1"/>
</dbReference>
<reference evidence="1 2" key="1">
    <citation type="journal article" date="2016" name="Front. Microbiol.">
        <title>Comprehensive Phylogenetic Analysis of Bovine Non-aureus Staphylococci Species Based on Whole-Genome Sequencing.</title>
        <authorList>
            <person name="Naushad S."/>
            <person name="Barkema H.W."/>
            <person name="Luby C."/>
            <person name="Condas L.A."/>
            <person name="Nobrega D.B."/>
            <person name="Carson D.A."/>
            <person name="De Buck J."/>
        </authorList>
    </citation>
    <scope>NUCLEOTIDE SEQUENCE [LARGE SCALE GENOMIC DNA]</scope>
    <source>
        <strain evidence="1 2">SNUC 4781</strain>
    </source>
</reference>
<dbReference type="Pfam" id="PF04237">
    <property type="entry name" value="YjbR"/>
    <property type="match status" value="1"/>
</dbReference>
<dbReference type="Proteomes" id="UP000265541">
    <property type="component" value="Unassembled WGS sequence"/>
</dbReference>
<dbReference type="PANTHER" id="PTHR35145">
    <property type="entry name" value="CYTOPLASMIC PROTEIN-RELATED"/>
    <property type="match status" value="1"/>
</dbReference>